<dbReference type="Proteomes" id="UP000290283">
    <property type="component" value="Unassembled WGS sequence"/>
</dbReference>
<protein>
    <submittedName>
        <fullName evidence="2">Uncharacterized protein</fullName>
    </submittedName>
</protein>
<keyword evidence="1" id="KW-1133">Transmembrane helix</keyword>
<dbReference type="AlphaFoldDB" id="A0A4Q1K485"/>
<name>A0A4Q1K485_9FLAO</name>
<dbReference type="RefSeq" id="WP_129433742.1">
    <property type="nucleotide sequence ID" value="NZ_SBKO01000001.1"/>
</dbReference>
<sequence>MEPNNVEKQIREKLNAREIQPAAHSWDRLDAMLSVQEESSKKRGFPWMKIAAGLVLFLGIGYVFLMQNESQEQPFQNNQEVVESPKAEETKLNNKNSEVIGTEINSNTVISKETRIAENSKSKGKQDVKPKQMKYPVEVIQQERTNKIAEANTEKTNEISNGVVTTEKVLPIVNKDVIAENKTISKPKLKVDANALLNQVEGEVILTFRQKVMKSMVKNYKDAKESFASRNLEESSNNQ</sequence>
<keyword evidence="3" id="KW-1185">Reference proteome</keyword>
<reference evidence="3" key="1">
    <citation type="submission" date="2019-01" db="EMBL/GenBank/DDBJ databases">
        <title>Cytophagaceae bacterium strain CAR-16.</title>
        <authorList>
            <person name="Chen W.-M."/>
        </authorList>
    </citation>
    <scope>NUCLEOTIDE SEQUENCE [LARGE SCALE GENOMIC DNA]</scope>
    <source>
        <strain evidence="3">LLJ-11</strain>
    </source>
</reference>
<feature type="transmembrane region" description="Helical" evidence="1">
    <location>
        <begin position="47"/>
        <end position="65"/>
    </location>
</feature>
<dbReference type="OrthoDB" id="1247025at2"/>
<evidence type="ECO:0000313" key="2">
    <source>
        <dbReference type="EMBL" id="RXR20653.1"/>
    </source>
</evidence>
<evidence type="ECO:0000313" key="3">
    <source>
        <dbReference type="Proteomes" id="UP000290283"/>
    </source>
</evidence>
<gene>
    <name evidence="2" type="ORF">EQG63_01600</name>
</gene>
<keyword evidence="1" id="KW-0812">Transmembrane</keyword>
<proteinExistence type="predicted"/>
<comment type="caution">
    <text evidence="2">The sequence shown here is derived from an EMBL/GenBank/DDBJ whole genome shotgun (WGS) entry which is preliminary data.</text>
</comment>
<keyword evidence="1" id="KW-0472">Membrane</keyword>
<accession>A0A4Q1K485</accession>
<evidence type="ECO:0000256" key="1">
    <source>
        <dbReference type="SAM" id="Phobius"/>
    </source>
</evidence>
<dbReference type="EMBL" id="SBKO01000001">
    <property type="protein sequence ID" value="RXR20653.1"/>
    <property type="molecule type" value="Genomic_DNA"/>
</dbReference>
<organism evidence="2 3">
    <name type="scientific">Flavobacterium amnicola</name>
    <dbReference type="NCBI Taxonomy" id="2506422"/>
    <lineage>
        <taxon>Bacteria</taxon>
        <taxon>Pseudomonadati</taxon>
        <taxon>Bacteroidota</taxon>
        <taxon>Flavobacteriia</taxon>
        <taxon>Flavobacteriales</taxon>
        <taxon>Flavobacteriaceae</taxon>
        <taxon>Flavobacterium</taxon>
    </lineage>
</organism>